<keyword evidence="5" id="KW-0812">Transmembrane</keyword>
<evidence type="ECO:0000256" key="7">
    <source>
        <dbReference type="ARBA" id="ARBA00023136"/>
    </source>
</evidence>
<organism evidence="9">
    <name type="scientific">Providencia stuartii</name>
    <dbReference type="NCBI Taxonomy" id="588"/>
    <lineage>
        <taxon>Bacteria</taxon>
        <taxon>Pseudomonadati</taxon>
        <taxon>Pseudomonadota</taxon>
        <taxon>Gammaproteobacteria</taxon>
        <taxon>Enterobacterales</taxon>
        <taxon>Morganellaceae</taxon>
        <taxon>Providencia</taxon>
    </lineage>
</organism>
<evidence type="ECO:0000313" key="9">
    <source>
        <dbReference type="EMBL" id="EMJ5133429.1"/>
    </source>
</evidence>
<keyword evidence="4" id="KW-1277">Toxin-antitoxin system</keyword>
<dbReference type="Pfam" id="PF01848">
    <property type="entry name" value="HOK_GEF"/>
    <property type="match status" value="1"/>
</dbReference>
<dbReference type="PRINTS" id="PR00281">
    <property type="entry name" value="HOKGEFTOXIC"/>
</dbReference>
<comment type="caution">
    <text evidence="9">The sequence shown here is derived from an EMBL/GenBank/DDBJ whole genome shotgun (WGS) entry which is preliminary data.</text>
</comment>
<proteinExistence type="inferred from homology"/>
<keyword evidence="3" id="KW-0997">Cell inner membrane</keyword>
<keyword evidence="6" id="KW-1133">Transmembrane helix</keyword>
<evidence type="ECO:0000256" key="5">
    <source>
        <dbReference type="ARBA" id="ARBA00022692"/>
    </source>
</evidence>
<dbReference type="GO" id="GO:0005886">
    <property type="term" value="C:plasma membrane"/>
    <property type="evidence" value="ECO:0007669"/>
    <property type="project" value="UniProtKB-SubCell"/>
</dbReference>
<comment type="subcellular location">
    <subcellularLocation>
        <location evidence="1 8">Cell inner membrane</location>
        <topology evidence="1 8">Single-pass membrane protein</topology>
    </subcellularLocation>
</comment>
<dbReference type="AlphaFoldDB" id="A0AAI9GHD8"/>
<accession>A0AAI9GHD8</accession>
<keyword evidence="2" id="KW-1003">Cell membrane</keyword>
<evidence type="ECO:0000256" key="1">
    <source>
        <dbReference type="ARBA" id="ARBA00004377"/>
    </source>
</evidence>
<evidence type="ECO:0000256" key="6">
    <source>
        <dbReference type="ARBA" id="ARBA00022989"/>
    </source>
</evidence>
<keyword evidence="7" id="KW-0472">Membrane</keyword>
<evidence type="ECO:0000256" key="3">
    <source>
        <dbReference type="ARBA" id="ARBA00022519"/>
    </source>
</evidence>
<gene>
    <name evidence="9" type="ORF">RG298_001111</name>
</gene>
<evidence type="ECO:0000256" key="8">
    <source>
        <dbReference type="RuleBase" id="RU221113"/>
    </source>
</evidence>
<dbReference type="EMBL" id="ABMABF030000003">
    <property type="protein sequence ID" value="EMJ5133429.1"/>
    <property type="molecule type" value="Genomic_DNA"/>
</dbReference>
<reference evidence="9" key="1">
    <citation type="submission" date="2024-02" db="EMBL/GenBank/DDBJ databases">
        <authorList>
            <consortium name="Clinical and Environmental Microbiology Branch: Whole genome sequencing antimicrobial resistance pathogens in the healthcare setting"/>
        </authorList>
    </citation>
    <scope>NUCLEOTIDE SEQUENCE</scope>
    <source>
        <strain evidence="9">2021GO-0154</strain>
    </source>
</reference>
<sequence>MTKYMLISLVAICITVFGISLLIHDRLCSINFVSGNTTVKATLFYEIR</sequence>
<dbReference type="RefSeq" id="WP_081335932.1">
    <property type="nucleotide sequence ID" value="NZ_CANMXG010000003.1"/>
</dbReference>
<dbReference type="GeneID" id="92278245"/>
<evidence type="ECO:0000256" key="2">
    <source>
        <dbReference type="ARBA" id="ARBA00022475"/>
    </source>
</evidence>
<name>A0AAI9GHD8_PROST</name>
<protein>
    <submittedName>
        <fullName evidence="9">Type I toxin-antitoxin system Hok family toxin</fullName>
    </submittedName>
</protein>
<dbReference type="InterPro" id="IPR000021">
    <property type="entry name" value="Hok/gef_toxin"/>
</dbReference>
<comment type="similarity">
    <text evidence="8">Belongs to the hok/gef family.</text>
</comment>
<evidence type="ECO:0000256" key="4">
    <source>
        <dbReference type="ARBA" id="ARBA00022649"/>
    </source>
</evidence>